<evidence type="ECO:0000313" key="3">
    <source>
        <dbReference type="EMBL" id="KAK2977510.1"/>
    </source>
</evidence>
<dbReference type="Proteomes" id="UP001187471">
    <property type="component" value="Unassembled WGS sequence"/>
</dbReference>
<protein>
    <submittedName>
        <fullName evidence="3">Uncharacterized protein</fullName>
    </submittedName>
</protein>
<dbReference type="EMBL" id="JAVXUO010001982">
    <property type="protein sequence ID" value="KAK2977510.1"/>
    <property type="molecule type" value="Genomic_DNA"/>
</dbReference>
<reference evidence="3" key="1">
    <citation type="submission" date="2022-12" db="EMBL/GenBank/DDBJ databases">
        <title>Draft genome assemblies for two species of Escallonia (Escalloniales).</title>
        <authorList>
            <person name="Chanderbali A."/>
            <person name="Dervinis C."/>
            <person name="Anghel I."/>
            <person name="Soltis D."/>
            <person name="Soltis P."/>
            <person name="Zapata F."/>
        </authorList>
    </citation>
    <scope>NUCLEOTIDE SEQUENCE</scope>
    <source>
        <strain evidence="3">UCBG92.1500</strain>
        <tissue evidence="3">Leaf</tissue>
    </source>
</reference>
<organism evidence="3 4">
    <name type="scientific">Escallonia rubra</name>
    <dbReference type="NCBI Taxonomy" id="112253"/>
    <lineage>
        <taxon>Eukaryota</taxon>
        <taxon>Viridiplantae</taxon>
        <taxon>Streptophyta</taxon>
        <taxon>Embryophyta</taxon>
        <taxon>Tracheophyta</taxon>
        <taxon>Spermatophyta</taxon>
        <taxon>Magnoliopsida</taxon>
        <taxon>eudicotyledons</taxon>
        <taxon>Gunneridae</taxon>
        <taxon>Pentapetalae</taxon>
        <taxon>asterids</taxon>
        <taxon>campanulids</taxon>
        <taxon>Escalloniales</taxon>
        <taxon>Escalloniaceae</taxon>
        <taxon>Escallonia</taxon>
    </lineage>
</organism>
<gene>
    <name evidence="3" type="ORF">RJ640_016138</name>
</gene>
<evidence type="ECO:0000256" key="2">
    <source>
        <dbReference type="SAM" id="Phobius"/>
    </source>
</evidence>
<dbReference type="PANTHER" id="PTHR33429">
    <property type="entry name" value="OS02G0708000 PROTEIN-RELATED"/>
    <property type="match status" value="1"/>
</dbReference>
<sequence>MGLLAREGRISFGTPIMSWIPVPENGFSASGSALKRRTRDIPFDLRRLTTSEGGGRMSQPVEVYPNTVTRQQPSHNSNGSFGTVFIVLAVIIVISAIACFLGRLCNRRFNQSKANKQKQAVHPKEREVKQKHGFPPGDGGDIEFGFDKRMPSAKVAWNGEIKGPKVAWNGDVKGSKSSRNGEFRGEMRFPNGGDLRAGAPHV</sequence>
<dbReference type="PANTHER" id="PTHR33429:SF7">
    <property type="entry name" value="OS02G0708000 PROTEIN"/>
    <property type="match status" value="1"/>
</dbReference>
<evidence type="ECO:0000313" key="4">
    <source>
        <dbReference type="Proteomes" id="UP001187471"/>
    </source>
</evidence>
<keyword evidence="2" id="KW-1133">Transmembrane helix</keyword>
<keyword evidence="4" id="KW-1185">Reference proteome</keyword>
<feature type="region of interest" description="Disordered" evidence="1">
    <location>
        <begin position="171"/>
        <end position="202"/>
    </location>
</feature>
<comment type="caution">
    <text evidence="3">The sequence shown here is derived from an EMBL/GenBank/DDBJ whole genome shotgun (WGS) entry which is preliminary data.</text>
</comment>
<accession>A0AA88R914</accession>
<name>A0AA88R914_9ASTE</name>
<dbReference type="AlphaFoldDB" id="A0AA88R914"/>
<proteinExistence type="predicted"/>
<feature type="transmembrane region" description="Helical" evidence="2">
    <location>
        <begin position="81"/>
        <end position="101"/>
    </location>
</feature>
<keyword evidence="2" id="KW-0472">Membrane</keyword>
<keyword evidence="2" id="KW-0812">Transmembrane</keyword>
<evidence type="ECO:0000256" key="1">
    <source>
        <dbReference type="SAM" id="MobiDB-lite"/>
    </source>
</evidence>
<feature type="region of interest" description="Disordered" evidence="1">
    <location>
        <begin position="112"/>
        <end position="143"/>
    </location>
</feature>